<gene>
    <name evidence="2" type="ORF">NDU88_002521</name>
</gene>
<evidence type="ECO:0000313" key="2">
    <source>
        <dbReference type="EMBL" id="KAJ1177260.1"/>
    </source>
</evidence>
<name>A0AAV7TLG9_PLEWA</name>
<keyword evidence="3" id="KW-1185">Reference proteome</keyword>
<feature type="region of interest" description="Disordered" evidence="1">
    <location>
        <begin position="1"/>
        <end position="71"/>
    </location>
</feature>
<protein>
    <submittedName>
        <fullName evidence="2">Uncharacterized protein</fullName>
    </submittedName>
</protein>
<dbReference type="AlphaFoldDB" id="A0AAV7TLG9"/>
<reference evidence="2" key="1">
    <citation type="journal article" date="2022" name="bioRxiv">
        <title>Sequencing and chromosome-scale assembly of the giantPleurodeles waltlgenome.</title>
        <authorList>
            <person name="Brown T."/>
            <person name="Elewa A."/>
            <person name="Iarovenko S."/>
            <person name="Subramanian E."/>
            <person name="Araus A.J."/>
            <person name="Petzold A."/>
            <person name="Susuki M."/>
            <person name="Suzuki K.-i.T."/>
            <person name="Hayashi T."/>
            <person name="Toyoda A."/>
            <person name="Oliveira C."/>
            <person name="Osipova E."/>
            <person name="Leigh N.D."/>
            <person name="Simon A."/>
            <person name="Yun M.H."/>
        </authorList>
    </citation>
    <scope>NUCLEOTIDE SEQUENCE</scope>
    <source>
        <strain evidence="2">20211129_DDA</strain>
        <tissue evidence="2">Liver</tissue>
    </source>
</reference>
<dbReference type="EMBL" id="JANPWB010000006">
    <property type="protein sequence ID" value="KAJ1177260.1"/>
    <property type="molecule type" value="Genomic_DNA"/>
</dbReference>
<feature type="compositionally biased region" description="Acidic residues" evidence="1">
    <location>
        <begin position="1"/>
        <end position="19"/>
    </location>
</feature>
<evidence type="ECO:0000256" key="1">
    <source>
        <dbReference type="SAM" id="MobiDB-lite"/>
    </source>
</evidence>
<dbReference type="Proteomes" id="UP001066276">
    <property type="component" value="Chromosome 3_2"/>
</dbReference>
<comment type="caution">
    <text evidence="2">The sequence shown here is derived from an EMBL/GenBank/DDBJ whole genome shotgun (WGS) entry which is preliminary data.</text>
</comment>
<organism evidence="2 3">
    <name type="scientific">Pleurodeles waltl</name>
    <name type="common">Iberian ribbed newt</name>
    <dbReference type="NCBI Taxonomy" id="8319"/>
    <lineage>
        <taxon>Eukaryota</taxon>
        <taxon>Metazoa</taxon>
        <taxon>Chordata</taxon>
        <taxon>Craniata</taxon>
        <taxon>Vertebrata</taxon>
        <taxon>Euteleostomi</taxon>
        <taxon>Amphibia</taxon>
        <taxon>Batrachia</taxon>
        <taxon>Caudata</taxon>
        <taxon>Salamandroidea</taxon>
        <taxon>Salamandridae</taxon>
        <taxon>Pleurodelinae</taxon>
        <taxon>Pleurodeles</taxon>
    </lineage>
</organism>
<accession>A0AAV7TLG9</accession>
<proteinExistence type="predicted"/>
<feature type="compositionally biased region" description="Basic and acidic residues" evidence="1">
    <location>
        <begin position="21"/>
        <end position="43"/>
    </location>
</feature>
<sequence>MKAKEEGEETNQTEEEQDGEPTGREDTGARKPSWEILKVEEPFCRNQSVKSNGAAEGDGGNAATREAERYNPPCFWRSMANSGI</sequence>
<evidence type="ECO:0000313" key="3">
    <source>
        <dbReference type="Proteomes" id="UP001066276"/>
    </source>
</evidence>